<protein>
    <submittedName>
        <fullName evidence="2">PRC-barrel domain-containing protein</fullName>
    </submittedName>
</protein>
<dbReference type="SUPFAM" id="SSF50346">
    <property type="entry name" value="PRC-barrel domain"/>
    <property type="match status" value="1"/>
</dbReference>
<dbReference type="EMBL" id="CP095074">
    <property type="protein sequence ID" value="UOQ95193.1"/>
    <property type="molecule type" value="Genomic_DNA"/>
</dbReference>
<dbReference type="RefSeq" id="WP_244755046.1">
    <property type="nucleotide sequence ID" value="NZ_CP095074.1"/>
</dbReference>
<feature type="domain" description="PRC-barrel" evidence="1">
    <location>
        <begin position="13"/>
        <end position="76"/>
    </location>
</feature>
<keyword evidence="3" id="KW-1185">Reference proteome</keyword>
<accession>A0ABY4H4V7</accession>
<proteinExistence type="predicted"/>
<reference evidence="2 3" key="1">
    <citation type="submission" date="2022-04" db="EMBL/GenBank/DDBJ databases">
        <title>Halobacillus sp. isolated from saltern.</title>
        <authorList>
            <person name="Won M."/>
            <person name="Lee C.-M."/>
            <person name="Woen H.-Y."/>
            <person name="Kwon S.-W."/>
        </authorList>
    </citation>
    <scope>NUCLEOTIDE SEQUENCE [LARGE SCALE GENOMIC DNA]</scope>
    <source>
        <strain evidence="2 3">SSTM10-2</strain>
    </source>
</reference>
<evidence type="ECO:0000313" key="3">
    <source>
        <dbReference type="Proteomes" id="UP000831880"/>
    </source>
</evidence>
<dbReference type="Proteomes" id="UP000831880">
    <property type="component" value="Chromosome"/>
</dbReference>
<dbReference type="InterPro" id="IPR011033">
    <property type="entry name" value="PRC_barrel-like_sf"/>
</dbReference>
<dbReference type="InterPro" id="IPR014747">
    <property type="entry name" value="Bac_photo_RC_H_C"/>
</dbReference>
<dbReference type="Pfam" id="PF05239">
    <property type="entry name" value="PRC"/>
    <property type="match status" value="1"/>
</dbReference>
<organism evidence="2 3">
    <name type="scientific">Halobacillus shinanisalinarum</name>
    <dbReference type="NCBI Taxonomy" id="2932258"/>
    <lineage>
        <taxon>Bacteria</taxon>
        <taxon>Bacillati</taxon>
        <taxon>Bacillota</taxon>
        <taxon>Bacilli</taxon>
        <taxon>Bacillales</taxon>
        <taxon>Bacillaceae</taxon>
        <taxon>Halobacillus</taxon>
    </lineage>
</organism>
<gene>
    <name evidence="2" type="ORF">MUO14_09825</name>
</gene>
<dbReference type="InterPro" id="IPR027275">
    <property type="entry name" value="PRC-brl_dom"/>
</dbReference>
<dbReference type="Gene3D" id="3.90.50.10">
    <property type="entry name" value="Photosynthetic Reaction Center, subunit H, domain 2"/>
    <property type="match status" value="1"/>
</dbReference>
<evidence type="ECO:0000313" key="2">
    <source>
        <dbReference type="EMBL" id="UOQ95193.1"/>
    </source>
</evidence>
<name>A0ABY4H4V7_9BACI</name>
<sequence length="94" mass="10806">MIHNEKTIQGYKINATDDELGKVDSFLFDDENWTIRYLVADTRKWLPGRTVLLSPISIKAVNHEEEQVSVHLTKDQVKDSPTSILKVRSLANRK</sequence>
<evidence type="ECO:0000259" key="1">
    <source>
        <dbReference type="Pfam" id="PF05239"/>
    </source>
</evidence>